<dbReference type="Pfam" id="PF08534">
    <property type="entry name" value="Redoxin"/>
    <property type="match status" value="1"/>
</dbReference>
<comment type="subcellular location">
    <subcellularLocation>
        <location evidence="1">Cell envelope</location>
    </subcellularLocation>
</comment>
<dbReference type="EMBL" id="AP017378">
    <property type="protein sequence ID" value="BBD06817.1"/>
    <property type="molecule type" value="Genomic_DNA"/>
</dbReference>
<dbReference type="Proteomes" id="UP000269883">
    <property type="component" value="Chromosome"/>
</dbReference>
<keyword evidence="6" id="KW-1185">Reference proteome</keyword>
<gene>
    <name evidence="5" type="ORF">DFE_0091</name>
</gene>
<dbReference type="PANTHER" id="PTHR42852:SF17">
    <property type="entry name" value="THIOREDOXIN-LIKE PROTEIN HI_1115"/>
    <property type="match status" value="1"/>
</dbReference>
<dbReference type="GO" id="GO:0030313">
    <property type="term" value="C:cell envelope"/>
    <property type="evidence" value="ECO:0007669"/>
    <property type="project" value="UniProtKB-SubCell"/>
</dbReference>
<dbReference type="PROSITE" id="PS51352">
    <property type="entry name" value="THIOREDOXIN_2"/>
    <property type="match status" value="1"/>
</dbReference>
<keyword evidence="3" id="KW-0676">Redox-active center</keyword>
<evidence type="ECO:0000256" key="3">
    <source>
        <dbReference type="ARBA" id="ARBA00023284"/>
    </source>
</evidence>
<evidence type="ECO:0000313" key="5">
    <source>
        <dbReference type="EMBL" id="BBD06817.1"/>
    </source>
</evidence>
<dbReference type="InterPro" id="IPR036249">
    <property type="entry name" value="Thioredoxin-like_sf"/>
</dbReference>
<dbReference type="OrthoDB" id="9813820at2"/>
<name>A0A2Z6AUB1_9BACT</name>
<dbReference type="SUPFAM" id="SSF52833">
    <property type="entry name" value="Thioredoxin-like"/>
    <property type="match status" value="1"/>
</dbReference>
<dbReference type="PROSITE" id="PS00194">
    <property type="entry name" value="THIOREDOXIN_1"/>
    <property type="match status" value="1"/>
</dbReference>
<accession>A0A2Z6AUB1</accession>
<dbReference type="InterPro" id="IPR017937">
    <property type="entry name" value="Thioredoxin_CS"/>
</dbReference>
<reference evidence="5 6" key="1">
    <citation type="journal article" date="2018" name="Sci. Adv.">
        <title>Multi-heme cytochromes provide a pathway for survival in energy-limited environments.</title>
        <authorList>
            <person name="Deng X."/>
            <person name="Dohmae N."/>
            <person name="Nealson K.H."/>
            <person name="Hashimoto K."/>
            <person name="Okamoto A."/>
        </authorList>
    </citation>
    <scope>NUCLEOTIDE SEQUENCE [LARGE SCALE GENOMIC DNA]</scope>
    <source>
        <strain evidence="5 6">IS5</strain>
    </source>
</reference>
<dbReference type="AlphaFoldDB" id="A0A2Z6AUB1"/>
<dbReference type="KEGG" id="dfl:DFE_0091"/>
<dbReference type="CDD" id="cd02966">
    <property type="entry name" value="TlpA_like_family"/>
    <property type="match status" value="1"/>
</dbReference>
<evidence type="ECO:0000256" key="2">
    <source>
        <dbReference type="ARBA" id="ARBA00022748"/>
    </source>
</evidence>
<dbReference type="GO" id="GO:0017004">
    <property type="term" value="P:cytochrome complex assembly"/>
    <property type="evidence" value="ECO:0007669"/>
    <property type="project" value="UniProtKB-KW"/>
</dbReference>
<keyword evidence="2" id="KW-0201">Cytochrome c-type biogenesis</keyword>
<evidence type="ECO:0000256" key="1">
    <source>
        <dbReference type="ARBA" id="ARBA00004196"/>
    </source>
</evidence>
<dbReference type="InterPro" id="IPR050553">
    <property type="entry name" value="Thioredoxin_ResA/DsbE_sf"/>
</dbReference>
<dbReference type="Gene3D" id="3.40.30.10">
    <property type="entry name" value="Glutaredoxin"/>
    <property type="match status" value="1"/>
</dbReference>
<dbReference type="InterPro" id="IPR013766">
    <property type="entry name" value="Thioredoxin_domain"/>
</dbReference>
<dbReference type="InterPro" id="IPR013740">
    <property type="entry name" value="Redoxin"/>
</dbReference>
<dbReference type="GO" id="GO:0016491">
    <property type="term" value="F:oxidoreductase activity"/>
    <property type="evidence" value="ECO:0007669"/>
    <property type="project" value="InterPro"/>
</dbReference>
<dbReference type="RefSeq" id="WP_126375622.1">
    <property type="nucleotide sequence ID" value="NZ_AP017378.1"/>
</dbReference>
<dbReference type="PANTHER" id="PTHR42852">
    <property type="entry name" value="THIOL:DISULFIDE INTERCHANGE PROTEIN DSBE"/>
    <property type="match status" value="1"/>
</dbReference>
<proteinExistence type="predicted"/>
<protein>
    <submittedName>
        <fullName evidence="5">Alkyl hydroperoxide reductase/ Thiol specific antioxidant/ Mal allergen</fullName>
    </submittedName>
</protein>
<sequence>MKDVKKNSRSGVAVLPRLIRVLVLALVLGLFAVPGPARADAMDRIDAQGLMNLLEQERGKVVLVNFWASWCGPCRVEMPFLIKLREAMAQEDLFMVGVALDFDADAAANFAEEAGLNFPIFHAWDDVMPAFAVGAIPKTMIWDREGRLRIEHVGVMASEALFEGVGDLVGQ</sequence>
<evidence type="ECO:0000313" key="6">
    <source>
        <dbReference type="Proteomes" id="UP000269883"/>
    </source>
</evidence>
<organism evidence="5 6">
    <name type="scientific">Desulfovibrio ferrophilus</name>
    <dbReference type="NCBI Taxonomy" id="241368"/>
    <lineage>
        <taxon>Bacteria</taxon>
        <taxon>Pseudomonadati</taxon>
        <taxon>Thermodesulfobacteriota</taxon>
        <taxon>Desulfovibrionia</taxon>
        <taxon>Desulfovibrionales</taxon>
        <taxon>Desulfovibrionaceae</taxon>
        <taxon>Desulfovibrio</taxon>
    </lineage>
</organism>
<feature type="domain" description="Thioredoxin" evidence="4">
    <location>
        <begin position="31"/>
        <end position="170"/>
    </location>
</feature>
<evidence type="ECO:0000259" key="4">
    <source>
        <dbReference type="PROSITE" id="PS51352"/>
    </source>
</evidence>